<keyword evidence="8 10" id="KW-0675">Receptor</keyword>
<evidence type="ECO:0000256" key="5">
    <source>
        <dbReference type="ARBA" id="ARBA00022801"/>
    </source>
</evidence>
<dbReference type="CDD" id="cd17874">
    <property type="entry name" value="FtsY"/>
    <property type="match status" value="1"/>
</dbReference>
<protein>
    <recommendedName>
        <fullName evidence="10">Signal recognition particle receptor FtsY</fullName>
        <shortName evidence="10">SRP receptor</shortName>
        <ecNumber evidence="10">3.6.5.4</ecNumber>
    </recommendedName>
</protein>
<keyword evidence="5 10" id="KW-0378">Hydrolase</keyword>
<dbReference type="InterPro" id="IPR027417">
    <property type="entry name" value="P-loop_NTPase"/>
</dbReference>
<reference evidence="14 15" key="1">
    <citation type="submission" date="2018-09" db="EMBL/GenBank/DDBJ databases">
        <authorList>
            <person name="Zhu H."/>
        </authorList>
    </citation>
    <scope>NUCLEOTIDE SEQUENCE [LARGE SCALE GENOMIC DNA]</scope>
    <source>
        <strain evidence="14 15">K1W22B-8</strain>
    </source>
</reference>
<dbReference type="SMART" id="SM00962">
    <property type="entry name" value="SRP54"/>
    <property type="match status" value="1"/>
</dbReference>
<dbReference type="Gene3D" id="1.20.120.140">
    <property type="entry name" value="Signal recognition particle SRP54, nucleotide-binding domain"/>
    <property type="match status" value="1"/>
</dbReference>
<keyword evidence="7 10" id="KW-0472">Membrane</keyword>
<comment type="function">
    <text evidence="10">Involved in targeting and insertion of nascent membrane proteins into the cytoplasmic membrane. Acts as a receptor for the complex formed by the signal recognition particle (SRP) and the ribosome-nascent chain (RNC). Interaction with SRP-RNC leads to the transfer of the RNC complex to the Sec translocase for insertion into the membrane, the hydrolysis of GTP by both Ffh and FtsY, and the dissociation of the SRP-FtsY complex into the individual components.</text>
</comment>
<keyword evidence="2 10" id="KW-1003">Cell membrane</keyword>
<dbReference type="GO" id="GO:0005737">
    <property type="term" value="C:cytoplasm"/>
    <property type="evidence" value="ECO:0007669"/>
    <property type="project" value="UniProtKB-SubCell"/>
</dbReference>
<comment type="caution">
    <text evidence="14">The sequence shown here is derived from an EMBL/GenBank/DDBJ whole genome shotgun (WGS) entry which is preliminary data.</text>
</comment>
<feature type="binding site" evidence="10">
    <location>
        <begin position="120"/>
        <end position="127"/>
    </location>
    <ligand>
        <name>GTP</name>
        <dbReference type="ChEBI" id="CHEBI:37565"/>
    </ligand>
</feature>
<keyword evidence="6 10" id="KW-0342">GTP-binding</keyword>
<feature type="binding site" evidence="10">
    <location>
        <begin position="266"/>
        <end position="269"/>
    </location>
    <ligand>
        <name>GTP</name>
        <dbReference type="ChEBI" id="CHEBI:37565"/>
    </ligand>
</feature>
<gene>
    <name evidence="10 14" type="primary">ftsY</name>
    <name evidence="14" type="ORF">D3874_01135</name>
</gene>
<dbReference type="InterPro" id="IPR000897">
    <property type="entry name" value="SRP54_GTPase_dom"/>
</dbReference>
<evidence type="ECO:0000256" key="1">
    <source>
        <dbReference type="ARBA" id="ARBA00004515"/>
    </source>
</evidence>
<dbReference type="InterPro" id="IPR042101">
    <property type="entry name" value="SRP54_N_sf"/>
</dbReference>
<dbReference type="NCBIfam" id="TIGR00064">
    <property type="entry name" value="ftsY"/>
    <property type="match status" value="1"/>
</dbReference>
<dbReference type="GO" id="GO:0005886">
    <property type="term" value="C:plasma membrane"/>
    <property type="evidence" value="ECO:0007669"/>
    <property type="project" value="UniProtKB-SubCell"/>
</dbReference>
<dbReference type="RefSeq" id="WP_119775564.1">
    <property type="nucleotide sequence ID" value="NZ_QYUK01000008.1"/>
</dbReference>
<dbReference type="HAMAP" id="MF_00920">
    <property type="entry name" value="FtsY"/>
    <property type="match status" value="1"/>
</dbReference>
<dbReference type="FunFam" id="3.40.50.300:FF:000053">
    <property type="entry name" value="Signal recognition particle receptor FtsY"/>
    <property type="match status" value="1"/>
</dbReference>
<name>A0A418WT75_9PROT</name>
<evidence type="ECO:0000313" key="14">
    <source>
        <dbReference type="EMBL" id="RJF94473.1"/>
    </source>
</evidence>
<dbReference type="SUPFAM" id="SSF52540">
    <property type="entry name" value="P-loop containing nucleoside triphosphate hydrolases"/>
    <property type="match status" value="1"/>
</dbReference>
<dbReference type="Pfam" id="PF02881">
    <property type="entry name" value="SRP54_N"/>
    <property type="match status" value="1"/>
</dbReference>
<dbReference type="InterPro" id="IPR004390">
    <property type="entry name" value="SR_rcpt_FtsY"/>
</dbReference>
<feature type="binding site" evidence="10">
    <location>
        <begin position="202"/>
        <end position="206"/>
    </location>
    <ligand>
        <name>GTP</name>
        <dbReference type="ChEBI" id="CHEBI:37565"/>
    </ligand>
</feature>
<evidence type="ECO:0000256" key="6">
    <source>
        <dbReference type="ARBA" id="ARBA00023134"/>
    </source>
</evidence>
<organism evidence="14 15">
    <name type="scientific">Oleomonas cavernae</name>
    <dbReference type="NCBI Taxonomy" id="2320859"/>
    <lineage>
        <taxon>Bacteria</taxon>
        <taxon>Pseudomonadati</taxon>
        <taxon>Pseudomonadota</taxon>
        <taxon>Alphaproteobacteria</taxon>
        <taxon>Acetobacterales</taxon>
        <taxon>Acetobacteraceae</taxon>
        <taxon>Oleomonas</taxon>
    </lineage>
</organism>
<proteinExistence type="inferred from homology"/>
<keyword evidence="3 10" id="KW-0963">Cytoplasm</keyword>
<evidence type="ECO:0000259" key="13">
    <source>
        <dbReference type="SMART" id="SM00963"/>
    </source>
</evidence>
<dbReference type="InterPro" id="IPR003593">
    <property type="entry name" value="AAA+_ATPase"/>
</dbReference>
<evidence type="ECO:0000256" key="3">
    <source>
        <dbReference type="ARBA" id="ARBA00022490"/>
    </source>
</evidence>
<feature type="domain" description="Signal recognition particle SRP54 helical bundle" evidence="13">
    <location>
        <begin position="19"/>
        <end position="98"/>
    </location>
</feature>
<comment type="catalytic activity">
    <reaction evidence="9 10">
        <text>GTP + H2O = GDP + phosphate + H(+)</text>
        <dbReference type="Rhea" id="RHEA:19669"/>
        <dbReference type="ChEBI" id="CHEBI:15377"/>
        <dbReference type="ChEBI" id="CHEBI:15378"/>
        <dbReference type="ChEBI" id="CHEBI:37565"/>
        <dbReference type="ChEBI" id="CHEBI:43474"/>
        <dbReference type="ChEBI" id="CHEBI:58189"/>
        <dbReference type="EC" id="3.6.5.4"/>
    </reaction>
</comment>
<evidence type="ECO:0000256" key="7">
    <source>
        <dbReference type="ARBA" id="ARBA00023136"/>
    </source>
</evidence>
<dbReference type="InterPro" id="IPR013822">
    <property type="entry name" value="Signal_recog_particl_SRP54_hlx"/>
</dbReference>
<dbReference type="Pfam" id="PF00448">
    <property type="entry name" value="SRP54"/>
    <property type="match status" value="1"/>
</dbReference>
<dbReference type="InterPro" id="IPR036225">
    <property type="entry name" value="SRP/SRP_N"/>
</dbReference>
<dbReference type="GO" id="GO:0005525">
    <property type="term" value="F:GTP binding"/>
    <property type="evidence" value="ECO:0007669"/>
    <property type="project" value="UniProtKB-UniRule"/>
</dbReference>
<evidence type="ECO:0000259" key="12">
    <source>
        <dbReference type="SMART" id="SM00962"/>
    </source>
</evidence>
<evidence type="ECO:0000313" key="15">
    <source>
        <dbReference type="Proteomes" id="UP000284605"/>
    </source>
</evidence>
<evidence type="ECO:0000256" key="10">
    <source>
        <dbReference type="HAMAP-Rule" id="MF_00920"/>
    </source>
</evidence>
<dbReference type="GO" id="GO:0005047">
    <property type="term" value="F:signal recognition particle binding"/>
    <property type="evidence" value="ECO:0007669"/>
    <property type="project" value="TreeGrafter"/>
</dbReference>
<evidence type="ECO:0000256" key="2">
    <source>
        <dbReference type="ARBA" id="ARBA00022475"/>
    </source>
</evidence>
<keyword evidence="4 10" id="KW-0547">Nucleotide-binding</keyword>
<dbReference type="GO" id="GO:0003924">
    <property type="term" value="F:GTPase activity"/>
    <property type="evidence" value="ECO:0007669"/>
    <property type="project" value="UniProtKB-UniRule"/>
</dbReference>
<evidence type="ECO:0000256" key="4">
    <source>
        <dbReference type="ARBA" id="ARBA00022741"/>
    </source>
</evidence>
<dbReference type="Gene3D" id="3.40.50.300">
    <property type="entry name" value="P-loop containing nucleotide triphosphate hydrolases"/>
    <property type="match status" value="1"/>
</dbReference>
<dbReference type="EC" id="3.6.5.4" evidence="10"/>
<dbReference type="EMBL" id="QYUK01000008">
    <property type="protein sequence ID" value="RJF94473.1"/>
    <property type="molecule type" value="Genomic_DNA"/>
</dbReference>
<dbReference type="SMART" id="SM00963">
    <property type="entry name" value="SRP54_N"/>
    <property type="match status" value="1"/>
</dbReference>
<feature type="domain" description="AAA+ ATPase" evidence="11">
    <location>
        <begin position="112"/>
        <end position="270"/>
    </location>
</feature>
<dbReference type="SMART" id="SM00382">
    <property type="entry name" value="AAA"/>
    <property type="match status" value="1"/>
</dbReference>
<dbReference type="Proteomes" id="UP000284605">
    <property type="component" value="Unassembled WGS sequence"/>
</dbReference>
<dbReference type="AlphaFoldDB" id="A0A418WT75"/>
<accession>A0A418WT75</accession>
<evidence type="ECO:0000256" key="8">
    <source>
        <dbReference type="ARBA" id="ARBA00023170"/>
    </source>
</evidence>
<keyword evidence="15" id="KW-1185">Reference proteome</keyword>
<dbReference type="OrthoDB" id="9804720at2"/>
<evidence type="ECO:0000256" key="9">
    <source>
        <dbReference type="ARBA" id="ARBA00048027"/>
    </source>
</evidence>
<dbReference type="PANTHER" id="PTHR43134">
    <property type="entry name" value="SIGNAL RECOGNITION PARTICLE RECEPTOR SUBUNIT ALPHA"/>
    <property type="match status" value="1"/>
</dbReference>
<feature type="domain" description="SRP54-type proteins GTP-binding" evidence="12">
    <location>
        <begin position="113"/>
        <end position="314"/>
    </location>
</feature>
<dbReference type="SUPFAM" id="SSF47364">
    <property type="entry name" value="Domain of the SRP/SRP receptor G-proteins"/>
    <property type="match status" value="1"/>
</dbReference>
<evidence type="ECO:0000259" key="11">
    <source>
        <dbReference type="SMART" id="SM00382"/>
    </source>
</evidence>
<dbReference type="PANTHER" id="PTHR43134:SF1">
    <property type="entry name" value="SIGNAL RECOGNITION PARTICLE RECEPTOR SUBUNIT ALPHA"/>
    <property type="match status" value="1"/>
</dbReference>
<comment type="subcellular location">
    <subcellularLocation>
        <location evidence="1">Cell inner membrane</location>
        <topology evidence="1">Peripheral membrane protein</topology>
        <orientation evidence="1">Cytoplasmic side</orientation>
    </subcellularLocation>
    <subcellularLocation>
        <location evidence="10">Cell membrane</location>
        <topology evidence="10">Peripheral membrane protein</topology>
        <orientation evidence="10">Cytoplasmic side</orientation>
    </subcellularLocation>
    <subcellularLocation>
        <location evidence="10">Cytoplasm</location>
    </subcellularLocation>
</comment>
<sequence length="319" mass="34150">MTDTSEDTGTKKSGWLSRLKAGLSRSSSSLGQSITGLVKKRKLDDESLDELEEALIRADLGVAVAGEVREALSKGRFGREISDEEVKRVLAEEVARVLKYSEKPLVIDKSHRPHVILMVGVNGTGKTTTIGKLASRFKAQGLKVMLAAGDTFRAAAIEQLAVWGERSGVPVITRPAGSDAAGLAFDALEQAKREGYDVLLIDTAGRLQNKEGLMAELTKIDRVIKKLDPTAPHDTIIVLDATTGQNAVNQVDVFERVAKITGVIMTKLDGTARGGVLVAIAKKYWMPIHAIGVGESIDDFQDFNAEAFAKALAGVADTV</sequence>
<comment type="subunit">
    <text evidence="10">Part of the signal recognition particle protein translocation system, which is composed of SRP and FtsY. SRP is a ribonucleoprotein composed of Ffh and a 4.5S RNA molecule.</text>
</comment>
<dbReference type="GO" id="GO:0006614">
    <property type="term" value="P:SRP-dependent cotranslational protein targeting to membrane"/>
    <property type="evidence" value="ECO:0007669"/>
    <property type="project" value="InterPro"/>
</dbReference>
<comment type="similarity">
    <text evidence="10">Belongs to the GTP-binding SRP family. FtsY subfamily.</text>
</comment>